<dbReference type="Pfam" id="PF02391">
    <property type="entry name" value="MoaE"/>
    <property type="match status" value="1"/>
</dbReference>
<evidence type="ECO:0000256" key="7">
    <source>
        <dbReference type="ARBA" id="ARBA00030407"/>
    </source>
</evidence>
<evidence type="ECO:0000313" key="12">
    <source>
        <dbReference type="Proteomes" id="UP000199602"/>
    </source>
</evidence>
<comment type="similarity">
    <text evidence="2">Belongs to the MoaE family.</text>
</comment>
<evidence type="ECO:0000256" key="9">
    <source>
        <dbReference type="ARBA" id="ARBA00032474"/>
    </source>
</evidence>
<evidence type="ECO:0000256" key="3">
    <source>
        <dbReference type="ARBA" id="ARBA00011950"/>
    </source>
</evidence>
<evidence type="ECO:0000256" key="10">
    <source>
        <dbReference type="ARBA" id="ARBA00049878"/>
    </source>
</evidence>
<evidence type="ECO:0000256" key="2">
    <source>
        <dbReference type="ARBA" id="ARBA00005426"/>
    </source>
</evidence>
<comment type="subunit">
    <text evidence="5">Heterotetramer of 2 MoaD subunits and 2 MoaE subunits. Also stable as homodimer. The enzyme changes between these two forms during catalysis.</text>
</comment>
<accession>A0A1H0FI73</accession>
<dbReference type="Gene3D" id="3.90.1170.40">
    <property type="entry name" value="Molybdopterin biosynthesis MoaE subunit"/>
    <property type="match status" value="1"/>
</dbReference>
<dbReference type="GO" id="GO:0006777">
    <property type="term" value="P:Mo-molybdopterin cofactor biosynthetic process"/>
    <property type="evidence" value="ECO:0007669"/>
    <property type="project" value="InterPro"/>
</dbReference>
<dbReference type="EMBL" id="FNIN01000012">
    <property type="protein sequence ID" value="SDN94294.1"/>
    <property type="molecule type" value="Genomic_DNA"/>
</dbReference>
<comment type="catalytic activity">
    <reaction evidence="10">
        <text>2 [molybdopterin-synthase sulfur-carrier protein]-C-terminal-Gly-aminoethanethioate + cyclic pyranopterin phosphate + H2O = molybdopterin + 2 [molybdopterin-synthase sulfur-carrier protein]-C-terminal Gly-Gly + 2 H(+)</text>
        <dbReference type="Rhea" id="RHEA:26333"/>
        <dbReference type="Rhea" id="RHEA-COMP:12202"/>
        <dbReference type="Rhea" id="RHEA-COMP:19907"/>
        <dbReference type="ChEBI" id="CHEBI:15377"/>
        <dbReference type="ChEBI" id="CHEBI:15378"/>
        <dbReference type="ChEBI" id="CHEBI:58698"/>
        <dbReference type="ChEBI" id="CHEBI:59648"/>
        <dbReference type="ChEBI" id="CHEBI:90778"/>
        <dbReference type="ChEBI" id="CHEBI:232372"/>
        <dbReference type="EC" id="2.8.1.12"/>
    </reaction>
</comment>
<gene>
    <name evidence="11" type="ORF">SAMN04488516_11254</name>
</gene>
<name>A0A1H0FI73_9BACT</name>
<dbReference type="SUPFAM" id="SSF54690">
    <property type="entry name" value="Molybdopterin synthase subunit MoaE"/>
    <property type="match status" value="1"/>
</dbReference>
<evidence type="ECO:0000256" key="4">
    <source>
        <dbReference type="ARBA" id="ARBA00013858"/>
    </source>
</evidence>
<evidence type="ECO:0000256" key="8">
    <source>
        <dbReference type="ARBA" id="ARBA00030781"/>
    </source>
</evidence>
<organism evidence="11 12">
    <name type="scientific">Desulfonauticus submarinus</name>
    <dbReference type="NCBI Taxonomy" id="206665"/>
    <lineage>
        <taxon>Bacteria</taxon>
        <taxon>Pseudomonadati</taxon>
        <taxon>Thermodesulfobacteriota</taxon>
        <taxon>Desulfovibrionia</taxon>
        <taxon>Desulfovibrionales</taxon>
        <taxon>Desulfonauticaceae</taxon>
        <taxon>Desulfonauticus</taxon>
    </lineage>
</organism>
<dbReference type="OrthoDB" id="9786032at2"/>
<proteinExistence type="inferred from homology"/>
<dbReference type="UniPathway" id="UPA00344"/>
<protein>
    <recommendedName>
        <fullName evidence="4">Molybdopterin synthase catalytic subunit</fullName>
        <ecNumber evidence="3">2.8.1.12</ecNumber>
    </recommendedName>
    <alternativeName>
        <fullName evidence="8">MPT synthase subunit 2</fullName>
    </alternativeName>
    <alternativeName>
        <fullName evidence="6">Molybdenum cofactor biosynthesis protein E</fullName>
    </alternativeName>
    <alternativeName>
        <fullName evidence="7">Molybdopterin-converting factor large subunit</fullName>
    </alternativeName>
    <alternativeName>
        <fullName evidence="9">Molybdopterin-converting factor subunit 2</fullName>
    </alternativeName>
</protein>
<dbReference type="Proteomes" id="UP000199602">
    <property type="component" value="Unassembled WGS sequence"/>
</dbReference>
<dbReference type="AlphaFoldDB" id="A0A1H0FI73"/>
<sequence>MDISQEIKKLKKLPGFAEQVGMILIHNGTVRAWSRKREGLVKKLKVKPNYHLIEKLVQQYEQKPGIFKIIVNAKEGEFLPGDDLLFIIVAGDIREHVKPVLSELLDEIKSKAMDKTEVI</sequence>
<dbReference type="RefSeq" id="WP_092066136.1">
    <property type="nucleotide sequence ID" value="NZ_FNIN01000012.1"/>
</dbReference>
<dbReference type="EC" id="2.8.1.12" evidence="3"/>
<evidence type="ECO:0000256" key="1">
    <source>
        <dbReference type="ARBA" id="ARBA00005046"/>
    </source>
</evidence>
<dbReference type="InterPro" id="IPR003448">
    <property type="entry name" value="Mopterin_biosynth_MoaE"/>
</dbReference>
<reference evidence="11 12" key="1">
    <citation type="submission" date="2016-10" db="EMBL/GenBank/DDBJ databases">
        <authorList>
            <person name="de Groot N.N."/>
        </authorList>
    </citation>
    <scope>NUCLEOTIDE SEQUENCE [LARGE SCALE GENOMIC DNA]</scope>
    <source>
        <strain evidence="11 12">DSM 15269</strain>
    </source>
</reference>
<evidence type="ECO:0000256" key="5">
    <source>
        <dbReference type="ARBA" id="ARBA00026066"/>
    </source>
</evidence>
<keyword evidence="12" id="KW-1185">Reference proteome</keyword>
<evidence type="ECO:0000256" key="6">
    <source>
        <dbReference type="ARBA" id="ARBA00029745"/>
    </source>
</evidence>
<comment type="pathway">
    <text evidence="1">Cofactor biosynthesis; molybdopterin biosynthesis.</text>
</comment>
<evidence type="ECO:0000313" key="11">
    <source>
        <dbReference type="EMBL" id="SDN94294.1"/>
    </source>
</evidence>
<dbReference type="STRING" id="206665.SAMN04488516_11254"/>
<dbReference type="InterPro" id="IPR036563">
    <property type="entry name" value="MoaE_sf"/>
</dbReference>
<dbReference type="GO" id="GO:0030366">
    <property type="term" value="F:molybdopterin synthase activity"/>
    <property type="evidence" value="ECO:0007669"/>
    <property type="project" value="UniProtKB-EC"/>
</dbReference>